<reference evidence="1" key="1">
    <citation type="journal article" date="2014" name="Front. Microbiol.">
        <title>High frequency of phylogenetically diverse reductive dehalogenase-homologous genes in deep subseafloor sedimentary metagenomes.</title>
        <authorList>
            <person name="Kawai M."/>
            <person name="Futagami T."/>
            <person name="Toyoda A."/>
            <person name="Takaki Y."/>
            <person name="Nishi S."/>
            <person name="Hori S."/>
            <person name="Arai W."/>
            <person name="Tsubouchi T."/>
            <person name="Morono Y."/>
            <person name="Uchiyama I."/>
            <person name="Ito T."/>
            <person name="Fujiyama A."/>
            <person name="Inagaki F."/>
            <person name="Takami H."/>
        </authorList>
    </citation>
    <scope>NUCLEOTIDE SEQUENCE</scope>
    <source>
        <strain evidence="1">Expedition CK06-06</strain>
    </source>
</reference>
<evidence type="ECO:0000313" key="1">
    <source>
        <dbReference type="EMBL" id="GAH84525.1"/>
    </source>
</evidence>
<comment type="caution">
    <text evidence="1">The sequence shown here is derived from an EMBL/GenBank/DDBJ whole genome shotgun (WGS) entry which is preliminary data.</text>
</comment>
<proteinExistence type="predicted"/>
<accession>X1JT03</accession>
<evidence type="ECO:0008006" key="2">
    <source>
        <dbReference type="Google" id="ProtNLM"/>
    </source>
</evidence>
<dbReference type="EMBL" id="BARU01045094">
    <property type="protein sequence ID" value="GAH84525.1"/>
    <property type="molecule type" value="Genomic_DNA"/>
</dbReference>
<feature type="non-terminal residue" evidence="1">
    <location>
        <position position="1"/>
    </location>
</feature>
<dbReference type="AlphaFoldDB" id="X1JT03"/>
<sequence length="62" mass="7387">VLKRDSEEEYWNRAIHPEKYLDKLPFSPTLSDKTKQELSAEIRRLDKLIDVKVEAIKLRYGL</sequence>
<gene>
    <name evidence="1" type="ORF">S03H2_68557</name>
</gene>
<organism evidence="1">
    <name type="scientific">marine sediment metagenome</name>
    <dbReference type="NCBI Taxonomy" id="412755"/>
    <lineage>
        <taxon>unclassified sequences</taxon>
        <taxon>metagenomes</taxon>
        <taxon>ecological metagenomes</taxon>
    </lineage>
</organism>
<protein>
    <recommendedName>
        <fullName evidence="2">Type I restriction modification DNA specificity domain-containing protein</fullName>
    </recommendedName>
</protein>
<name>X1JT03_9ZZZZ</name>